<protein>
    <submittedName>
        <fullName evidence="1">Uncharacterized protein</fullName>
    </submittedName>
</protein>
<proteinExistence type="predicted"/>
<gene>
    <name evidence="1" type="ORF">L2E82_25241</name>
</gene>
<accession>A0ACB9E2Y6</accession>
<evidence type="ECO:0000313" key="2">
    <source>
        <dbReference type="Proteomes" id="UP001055811"/>
    </source>
</evidence>
<comment type="caution">
    <text evidence="1">The sequence shown here is derived from an EMBL/GenBank/DDBJ whole genome shotgun (WGS) entry which is preliminary data.</text>
</comment>
<organism evidence="1 2">
    <name type="scientific">Cichorium intybus</name>
    <name type="common">Chicory</name>
    <dbReference type="NCBI Taxonomy" id="13427"/>
    <lineage>
        <taxon>Eukaryota</taxon>
        <taxon>Viridiplantae</taxon>
        <taxon>Streptophyta</taxon>
        <taxon>Embryophyta</taxon>
        <taxon>Tracheophyta</taxon>
        <taxon>Spermatophyta</taxon>
        <taxon>Magnoliopsida</taxon>
        <taxon>eudicotyledons</taxon>
        <taxon>Gunneridae</taxon>
        <taxon>Pentapetalae</taxon>
        <taxon>asterids</taxon>
        <taxon>campanulids</taxon>
        <taxon>Asterales</taxon>
        <taxon>Asteraceae</taxon>
        <taxon>Cichorioideae</taxon>
        <taxon>Cichorieae</taxon>
        <taxon>Cichoriinae</taxon>
        <taxon>Cichorium</taxon>
    </lineage>
</organism>
<evidence type="ECO:0000313" key="1">
    <source>
        <dbReference type="EMBL" id="KAI3753195.1"/>
    </source>
</evidence>
<name>A0ACB9E2Y6_CICIN</name>
<dbReference type="Proteomes" id="UP001055811">
    <property type="component" value="Linkage Group LG04"/>
</dbReference>
<dbReference type="EMBL" id="CM042012">
    <property type="protein sequence ID" value="KAI3753195.1"/>
    <property type="molecule type" value="Genomic_DNA"/>
</dbReference>
<reference evidence="1 2" key="2">
    <citation type="journal article" date="2022" name="Mol. Ecol. Resour.">
        <title>The genomes of chicory, endive, great burdock and yacon provide insights into Asteraceae paleo-polyploidization history and plant inulin production.</title>
        <authorList>
            <person name="Fan W."/>
            <person name="Wang S."/>
            <person name="Wang H."/>
            <person name="Wang A."/>
            <person name="Jiang F."/>
            <person name="Liu H."/>
            <person name="Zhao H."/>
            <person name="Xu D."/>
            <person name="Zhang Y."/>
        </authorList>
    </citation>
    <scope>NUCLEOTIDE SEQUENCE [LARGE SCALE GENOMIC DNA]</scope>
    <source>
        <strain evidence="2">cv. Punajuju</strain>
        <tissue evidence="1">Leaves</tissue>
    </source>
</reference>
<keyword evidence="2" id="KW-1185">Reference proteome</keyword>
<sequence>MAATRLSRIPGSYSGDVGNEGDEFSAVRELELEKFITHKVSFSEINKAFDLILKVVTVLRLHLSPLGFFKWVTRNHKSVVSFPHRKRLIRYQCNAEALSLNLQKKLNRYAPISLTAELTGLPEDDKEALILLIHAARLMDDIFHQQVWFGNPSFREWLKGLAHLSCLDENEAFFTTADSAIGLLPESTKLIPGWNGIEYKAAFPMQKPAGASFYPPDMDKMEFELWAKGLSEYSGILTKAAELLHKADDLISSPTLKRFLHSKADAFLSNDYYDSDIACMELPIIPDEWCMTESFDPNNQDHQQIKGKHFEEDLMDMIDREADGSDSLEGFVVCHSIAGGTGSDCLRYLRSFNVPLMVLGGGGYTIQNVARCWCYETAVAVGVEPQNKLPYNEYYEYFGPDYTLHVEPSPLDNQNTPKDLEKIRKPKKSYNQNAFCLKCVDYGYVPSEQQRCTKSGHVIVGLVGFPSVGRSTLFQSTLLNTLTDTFSEVGSYVITYRGAKIQLLDLPGVIEGAKDGKGRGRQTSIVFSLDEGTALLHKAHAIFSIRDIHLPKFVFIPYHSFAFIKLKYRFSPNANPNFFS</sequence>
<reference evidence="2" key="1">
    <citation type="journal article" date="2022" name="Mol. Ecol. Resour.">
        <title>The genomes of chicory, endive, great burdock and yacon provide insights into Asteraceae palaeo-polyploidization history and plant inulin production.</title>
        <authorList>
            <person name="Fan W."/>
            <person name="Wang S."/>
            <person name="Wang H."/>
            <person name="Wang A."/>
            <person name="Jiang F."/>
            <person name="Liu H."/>
            <person name="Zhao H."/>
            <person name="Xu D."/>
            <person name="Zhang Y."/>
        </authorList>
    </citation>
    <scope>NUCLEOTIDE SEQUENCE [LARGE SCALE GENOMIC DNA]</scope>
    <source>
        <strain evidence="2">cv. Punajuju</strain>
    </source>
</reference>